<feature type="compositionally biased region" description="Basic and acidic residues" evidence="1">
    <location>
        <begin position="129"/>
        <end position="156"/>
    </location>
</feature>
<dbReference type="InterPro" id="IPR021449">
    <property type="entry name" value="DUF3099"/>
</dbReference>
<organism evidence="3 4">
    <name type="scientific">Kineosporia mesophila</name>
    <dbReference type="NCBI Taxonomy" id="566012"/>
    <lineage>
        <taxon>Bacteria</taxon>
        <taxon>Bacillati</taxon>
        <taxon>Actinomycetota</taxon>
        <taxon>Actinomycetes</taxon>
        <taxon>Kineosporiales</taxon>
        <taxon>Kineosporiaceae</taxon>
        <taxon>Kineosporia</taxon>
    </lineage>
</organism>
<evidence type="ECO:0000313" key="3">
    <source>
        <dbReference type="EMBL" id="GAA3611490.1"/>
    </source>
</evidence>
<proteinExistence type="predicted"/>
<feature type="compositionally biased region" description="Low complexity" evidence="1">
    <location>
        <begin position="99"/>
        <end position="114"/>
    </location>
</feature>
<accession>A0ABP6ZJ87</accession>
<evidence type="ECO:0000313" key="4">
    <source>
        <dbReference type="Proteomes" id="UP001501074"/>
    </source>
</evidence>
<feature type="region of interest" description="Disordered" evidence="1">
    <location>
        <begin position="88"/>
        <end position="166"/>
    </location>
</feature>
<evidence type="ECO:0000256" key="2">
    <source>
        <dbReference type="SAM" id="Phobius"/>
    </source>
</evidence>
<keyword evidence="4" id="KW-1185">Reference proteome</keyword>
<name>A0ABP6ZJ87_9ACTN</name>
<dbReference type="Proteomes" id="UP001501074">
    <property type="component" value="Unassembled WGS sequence"/>
</dbReference>
<reference evidence="4" key="1">
    <citation type="journal article" date="2019" name="Int. J. Syst. Evol. Microbiol.">
        <title>The Global Catalogue of Microorganisms (GCM) 10K type strain sequencing project: providing services to taxonomists for standard genome sequencing and annotation.</title>
        <authorList>
            <consortium name="The Broad Institute Genomics Platform"/>
            <consortium name="The Broad Institute Genome Sequencing Center for Infectious Disease"/>
            <person name="Wu L."/>
            <person name="Ma J."/>
        </authorList>
    </citation>
    <scope>NUCLEOTIDE SEQUENCE [LARGE SCALE GENOMIC DNA]</scope>
    <source>
        <strain evidence="4">JCM 16902</strain>
    </source>
</reference>
<sequence>MDRGEEPGTRGHTRPVQPVHSITGAVSPHSDDLDARIRRYLISMSIRVACVILAIVVHTRWGHWSWWIFAIGAVFLPYVAVVMANATDRRGGPGPAPVTPAARTALSSAAPAAAVDEDIEVTIHPPQRPYREESSDSKPFEDSFDDSRANEREFVRDSTVPSDRPT</sequence>
<dbReference type="EMBL" id="BAAAZO010000004">
    <property type="protein sequence ID" value="GAA3611490.1"/>
    <property type="molecule type" value="Genomic_DNA"/>
</dbReference>
<protein>
    <recommendedName>
        <fullName evidence="5">DUF3099 domain-containing protein</fullName>
    </recommendedName>
</protein>
<gene>
    <name evidence="3" type="ORF">GCM10022223_29490</name>
</gene>
<feature type="region of interest" description="Disordered" evidence="1">
    <location>
        <begin position="1"/>
        <end position="28"/>
    </location>
</feature>
<evidence type="ECO:0008006" key="5">
    <source>
        <dbReference type="Google" id="ProtNLM"/>
    </source>
</evidence>
<feature type="transmembrane region" description="Helical" evidence="2">
    <location>
        <begin position="40"/>
        <end position="58"/>
    </location>
</feature>
<keyword evidence="2" id="KW-0472">Membrane</keyword>
<keyword evidence="2" id="KW-1133">Transmembrane helix</keyword>
<feature type="transmembrane region" description="Helical" evidence="2">
    <location>
        <begin position="64"/>
        <end position="84"/>
    </location>
</feature>
<evidence type="ECO:0000256" key="1">
    <source>
        <dbReference type="SAM" id="MobiDB-lite"/>
    </source>
</evidence>
<comment type="caution">
    <text evidence="3">The sequence shown here is derived from an EMBL/GenBank/DDBJ whole genome shotgun (WGS) entry which is preliminary data.</text>
</comment>
<keyword evidence="2" id="KW-0812">Transmembrane</keyword>
<dbReference type="Pfam" id="PF11298">
    <property type="entry name" value="DUF3099"/>
    <property type="match status" value="1"/>
</dbReference>